<accession>A0A238H6A6</accession>
<evidence type="ECO:0000313" key="2">
    <source>
        <dbReference type="Proteomes" id="UP000198460"/>
    </source>
</evidence>
<evidence type="ECO:0000313" key="1">
    <source>
        <dbReference type="EMBL" id="SMG00748.1"/>
    </source>
</evidence>
<dbReference type="AlphaFoldDB" id="A0A238H6A6"/>
<gene>
    <name evidence="1" type="ORF">BSIN_0398</name>
</gene>
<sequence length="364" mass="39569">MTSAAQPPVAPDAPGDDTAIAQAVIDPVSGYATLRKKSAAADAGRPSTSYAAWRKFWQADITPLPAGARPPCPPAATDRRSGYPRVGIQIRNSDIYLNQDLGFHVLQLDGWLEPKRADMPVDFDAPDTYDLRIESGEIMVPFEVLATLFNRYILTYPGARFTDVKTSYYTAKQLMITGRANPWGLLPHPSVPVTMIADIATIDDRPVLRLTPQQTQAFGLPLTTMMHLTGIGLASVVPITAAGVDFKGNTLDIDYQALFPPPKIVGNASAAWVGARGLYLRFGKQGETAMTFAPPGTLPQSYIWLQSGDVKFFNLTLLNARALIRPTPLTRTFRFALNDYRQRLASGDATIAPDGTLEIALPPN</sequence>
<name>A0A238H6A6_9BURK</name>
<organism evidence="1 2">
    <name type="scientific">Burkholderia singularis</name>
    <dbReference type="NCBI Taxonomy" id="1503053"/>
    <lineage>
        <taxon>Bacteria</taxon>
        <taxon>Pseudomonadati</taxon>
        <taxon>Pseudomonadota</taxon>
        <taxon>Betaproteobacteria</taxon>
        <taxon>Burkholderiales</taxon>
        <taxon>Burkholderiaceae</taxon>
        <taxon>Burkholderia</taxon>
        <taxon>pseudomallei group</taxon>
    </lineage>
</organism>
<reference evidence="1 2" key="1">
    <citation type="submission" date="2017-04" db="EMBL/GenBank/DDBJ databases">
        <authorList>
            <person name="Afonso C.L."/>
            <person name="Miller P.J."/>
            <person name="Scott M.A."/>
            <person name="Spackman E."/>
            <person name="Goraichik I."/>
            <person name="Dimitrov K.M."/>
            <person name="Suarez D.L."/>
            <person name="Swayne D.E."/>
        </authorList>
    </citation>
    <scope>NUCLEOTIDE SEQUENCE [LARGE SCALE GENOMIC DNA]</scope>
    <source>
        <strain evidence="1">LMG 28154</strain>
    </source>
</reference>
<dbReference type="EMBL" id="FXAN01000061">
    <property type="protein sequence ID" value="SMG00748.1"/>
    <property type="molecule type" value="Genomic_DNA"/>
</dbReference>
<protein>
    <submittedName>
        <fullName evidence="1">Uncharacterized protein</fullName>
    </submittedName>
</protein>
<dbReference type="Proteomes" id="UP000198460">
    <property type="component" value="Unassembled WGS sequence"/>
</dbReference>
<proteinExistence type="predicted"/>